<dbReference type="GO" id="GO:0042301">
    <property type="term" value="F:phosphate ion binding"/>
    <property type="evidence" value="ECO:0007669"/>
    <property type="project" value="InterPro"/>
</dbReference>
<feature type="domain" description="PBP" evidence="9">
    <location>
        <begin position="17"/>
        <end position="304"/>
    </location>
</feature>
<reference evidence="10 11" key="1">
    <citation type="submission" date="2017-11" db="EMBL/GenBank/DDBJ databases">
        <title>Bradyrhizobium forestalis sp. nov., an efficient nitrogen-fixing bacterium isolated from nodules of forest legume species in the Amazon.</title>
        <authorList>
            <person name="Costa E.M."/>
            <person name="Guimaraes A."/>
            <person name="Carvalho T.S."/>
            <person name="Rodrigues T.L."/>
            <person name="Ribeiro P.R.A."/>
            <person name="Lebbe L."/>
            <person name="Willems A."/>
            <person name="Moreira F.M.S."/>
        </authorList>
    </citation>
    <scope>NUCLEOTIDE SEQUENCE [LARGE SCALE GENOMIC DNA]</scope>
    <source>
        <strain evidence="10 11">INPA54B</strain>
    </source>
</reference>
<dbReference type="GO" id="GO:0035435">
    <property type="term" value="P:phosphate ion transmembrane transport"/>
    <property type="evidence" value="ECO:0007669"/>
    <property type="project" value="InterPro"/>
</dbReference>
<evidence type="ECO:0000256" key="3">
    <source>
        <dbReference type="ARBA" id="ARBA00011529"/>
    </source>
</evidence>
<evidence type="ECO:0000256" key="4">
    <source>
        <dbReference type="ARBA" id="ARBA00021889"/>
    </source>
</evidence>
<evidence type="ECO:0000256" key="1">
    <source>
        <dbReference type="ARBA" id="ARBA00002841"/>
    </source>
</evidence>
<dbReference type="InterPro" id="IPR050962">
    <property type="entry name" value="Phosphate-bind_PstS"/>
</dbReference>
<name>A0A2M8R3R3_9BRAD</name>
<comment type="subunit">
    <text evidence="3 7">The complex is composed of two ATP-binding proteins (PstB), two transmembrane proteins (PstC and PstA) and a solute-binding protein (PstS).</text>
</comment>
<evidence type="ECO:0000313" key="11">
    <source>
        <dbReference type="Proteomes" id="UP000231194"/>
    </source>
</evidence>
<dbReference type="RefSeq" id="WP_100234707.1">
    <property type="nucleotide sequence ID" value="NZ_PGVG01000025.1"/>
</dbReference>
<organism evidence="10 11">
    <name type="scientific">Bradyrhizobium forestalis</name>
    <dbReference type="NCBI Taxonomy" id="1419263"/>
    <lineage>
        <taxon>Bacteria</taxon>
        <taxon>Pseudomonadati</taxon>
        <taxon>Pseudomonadota</taxon>
        <taxon>Alphaproteobacteria</taxon>
        <taxon>Hyphomicrobiales</taxon>
        <taxon>Nitrobacteraceae</taxon>
        <taxon>Bradyrhizobium</taxon>
    </lineage>
</organism>
<evidence type="ECO:0000256" key="7">
    <source>
        <dbReference type="PIRNR" id="PIRNR002756"/>
    </source>
</evidence>
<dbReference type="InterPro" id="IPR024370">
    <property type="entry name" value="PBP_domain"/>
</dbReference>
<dbReference type="CDD" id="cd13565">
    <property type="entry name" value="PBP2_PstS"/>
    <property type="match status" value="1"/>
</dbReference>
<dbReference type="EMBL" id="PGVG01000025">
    <property type="protein sequence ID" value="PJG52438.1"/>
    <property type="molecule type" value="Genomic_DNA"/>
</dbReference>
<dbReference type="NCBIfam" id="TIGR00975">
    <property type="entry name" value="3a0107s03"/>
    <property type="match status" value="1"/>
</dbReference>
<comment type="similarity">
    <text evidence="2 7">Belongs to the PstS family.</text>
</comment>
<dbReference type="OrthoDB" id="9801510at2"/>
<dbReference type="InterPro" id="IPR005673">
    <property type="entry name" value="ABC_phos-bd_PstS"/>
</dbReference>
<dbReference type="PIRSF" id="PIRSF002756">
    <property type="entry name" value="PstS"/>
    <property type="match status" value="1"/>
</dbReference>
<evidence type="ECO:0000259" key="9">
    <source>
        <dbReference type="Pfam" id="PF12849"/>
    </source>
</evidence>
<feature type="chain" id="PRO_5014617864" description="Phosphate-binding protein PstS" evidence="8">
    <location>
        <begin position="23"/>
        <end position="337"/>
    </location>
</feature>
<dbReference type="SUPFAM" id="SSF53850">
    <property type="entry name" value="Periplasmic binding protein-like II"/>
    <property type="match status" value="1"/>
</dbReference>
<dbReference type="NCBIfam" id="NF008171">
    <property type="entry name" value="PRK10918.1"/>
    <property type="match status" value="1"/>
</dbReference>
<dbReference type="AlphaFoldDB" id="A0A2M8R3R3"/>
<keyword evidence="11" id="KW-1185">Reference proteome</keyword>
<evidence type="ECO:0000256" key="5">
    <source>
        <dbReference type="ARBA" id="ARBA00022448"/>
    </source>
</evidence>
<protein>
    <recommendedName>
        <fullName evidence="4 7">Phosphate-binding protein PstS</fullName>
    </recommendedName>
</protein>
<evidence type="ECO:0000256" key="6">
    <source>
        <dbReference type="ARBA" id="ARBA00022592"/>
    </source>
</evidence>
<comment type="caution">
    <text evidence="10">The sequence shown here is derived from an EMBL/GenBank/DDBJ whole genome shotgun (WGS) entry which is preliminary data.</text>
</comment>
<dbReference type="GO" id="GO:0043190">
    <property type="term" value="C:ATP-binding cassette (ABC) transporter complex"/>
    <property type="evidence" value="ECO:0007669"/>
    <property type="project" value="InterPro"/>
</dbReference>
<feature type="signal peptide" evidence="8">
    <location>
        <begin position="1"/>
        <end position="22"/>
    </location>
</feature>
<accession>A0A2M8R3R3</accession>
<evidence type="ECO:0000256" key="2">
    <source>
        <dbReference type="ARBA" id="ARBA00008725"/>
    </source>
</evidence>
<keyword evidence="5 7" id="KW-0813">Transport</keyword>
<dbReference type="Pfam" id="PF12849">
    <property type="entry name" value="PBP_like_2"/>
    <property type="match status" value="1"/>
</dbReference>
<proteinExistence type="inferred from homology"/>
<sequence length="337" mass="35917">MNFLKTMVAAGLVAASTTAAFAADITGAGATFPFPIYSKWADAYKKETGNGLNYQSIGSGGGIKQIQAKTVTFGASDAPLKAEQLEKDGLVQWPMVMGAIVPVVNIEGVKPGEMVFDGETLANVYLGKITKWDDAAIKKLNPNVKLPSEAITVVRRSDGSGTTFNFTNYLSKASADWKSKVGEGTAVEWPVGVGAKGNEGVSGNISQTKNSIGYVEYAYAKQNKLTYTGLVNKAGKPVQPTVEAFQAAASNADWAKAPGYYVILTDQPGDKSWPITAATFILMHKSATDKAASQEAIKFFRWAFKSGGKAAEELDYIPMPDSVVQLIEKTWAAEIKS</sequence>
<gene>
    <name evidence="10" type="ORF">CVM73_25905</name>
</gene>
<evidence type="ECO:0000313" key="10">
    <source>
        <dbReference type="EMBL" id="PJG52438.1"/>
    </source>
</evidence>
<dbReference type="Gene3D" id="3.40.190.10">
    <property type="entry name" value="Periplasmic binding protein-like II"/>
    <property type="match status" value="2"/>
</dbReference>
<keyword evidence="6 7" id="KW-0592">Phosphate transport</keyword>
<dbReference type="PANTHER" id="PTHR42996">
    <property type="entry name" value="PHOSPHATE-BINDING PROTEIN PSTS"/>
    <property type="match status" value="1"/>
</dbReference>
<comment type="function">
    <text evidence="1 7">Part of the ABC transporter complex PstSACB involved in phosphate import.</text>
</comment>
<dbReference type="PANTHER" id="PTHR42996:SF1">
    <property type="entry name" value="PHOSPHATE-BINDING PROTEIN PSTS"/>
    <property type="match status" value="1"/>
</dbReference>
<keyword evidence="8" id="KW-0732">Signal</keyword>
<dbReference type="Proteomes" id="UP000231194">
    <property type="component" value="Unassembled WGS sequence"/>
</dbReference>
<evidence type="ECO:0000256" key="8">
    <source>
        <dbReference type="SAM" id="SignalP"/>
    </source>
</evidence>